<dbReference type="InterPro" id="IPR029016">
    <property type="entry name" value="GAF-like_dom_sf"/>
</dbReference>
<dbReference type="Pfam" id="PF01614">
    <property type="entry name" value="IclR_C"/>
    <property type="match status" value="1"/>
</dbReference>
<reference evidence="3 5" key="1">
    <citation type="journal article" date="2023" name="Microb. Genom.">
        <title>Mesoterricola silvestris gen. nov., sp. nov., Mesoterricola sediminis sp. nov., Geothrix oryzae sp. nov., Geothrix edaphica sp. nov., Geothrix rubra sp. nov., and Geothrix limicola sp. nov., six novel members of Acidobacteriota isolated from soils.</title>
        <authorList>
            <person name="Weisberg A.J."/>
            <person name="Pearce E."/>
            <person name="Kramer C.G."/>
            <person name="Chang J.H."/>
            <person name="Clarke C.R."/>
        </authorList>
    </citation>
    <scope>NUCLEOTIDE SEQUENCE</scope>
    <source>
        <strain evidence="4 5">NB05-1H</strain>
        <strain evidence="3">NRRL_B-16521</strain>
    </source>
</reference>
<dbReference type="InterPro" id="IPR014757">
    <property type="entry name" value="Tscrpt_reg_IclR_C"/>
</dbReference>
<evidence type="ECO:0000313" key="3">
    <source>
        <dbReference type="EMBL" id="MDX2961328.1"/>
    </source>
</evidence>
<organism evidence="3 6">
    <name type="scientific">Streptomyces acidiscabies</name>
    <dbReference type="NCBI Taxonomy" id="42234"/>
    <lineage>
        <taxon>Bacteria</taxon>
        <taxon>Bacillati</taxon>
        <taxon>Actinomycetota</taxon>
        <taxon>Actinomycetes</taxon>
        <taxon>Kitasatosporales</taxon>
        <taxon>Streptomycetaceae</taxon>
        <taxon>Streptomyces</taxon>
    </lineage>
</organism>
<dbReference type="Proteomes" id="UP001282288">
    <property type="component" value="Unassembled WGS sequence"/>
</dbReference>
<sequence>MISVRDRREGVWLESVSGTGGARHKTWSTGNRFPLHATACGLVLLAQAPATVREDTFAAGLPAYTDGTVTDPDALRGLLDENQKRGYAVCGGELTEDVAGISVPVLDENGVGIGALGLVTESSAVLTPRHITLTLETSRRITQALALRSRKSEPAPATASRGGRGRRITRPSCA</sequence>
<dbReference type="PANTHER" id="PTHR30136">
    <property type="entry name" value="HELIX-TURN-HELIX TRANSCRIPTIONAL REGULATOR, ICLR FAMILY"/>
    <property type="match status" value="1"/>
</dbReference>
<dbReference type="AlphaFoldDB" id="A0AAP6BB12"/>
<evidence type="ECO:0000313" key="5">
    <source>
        <dbReference type="Proteomes" id="UP001272987"/>
    </source>
</evidence>
<proteinExistence type="predicted"/>
<dbReference type="Gene3D" id="3.30.450.40">
    <property type="match status" value="1"/>
</dbReference>
<dbReference type="EMBL" id="JARAWC010000011">
    <property type="protein sequence ID" value="MDX2961328.1"/>
    <property type="molecule type" value="Genomic_DNA"/>
</dbReference>
<dbReference type="InterPro" id="IPR050707">
    <property type="entry name" value="HTH_MetabolicPath_Reg"/>
</dbReference>
<accession>A0AAP6BB12</accession>
<comment type="caution">
    <text evidence="3">The sequence shown here is derived from an EMBL/GenBank/DDBJ whole genome shotgun (WGS) entry which is preliminary data.</text>
</comment>
<protein>
    <submittedName>
        <fullName evidence="3">IclR family transcriptional regulator C-terminal domain-containing protein</fullName>
    </submittedName>
</protein>
<dbReference type="EMBL" id="JARAWP010000022">
    <property type="protein sequence ID" value="MDX3022686.1"/>
    <property type="molecule type" value="Genomic_DNA"/>
</dbReference>
<evidence type="ECO:0000256" key="1">
    <source>
        <dbReference type="SAM" id="MobiDB-lite"/>
    </source>
</evidence>
<feature type="compositionally biased region" description="Basic residues" evidence="1">
    <location>
        <begin position="163"/>
        <end position="174"/>
    </location>
</feature>
<name>A0AAP6BB12_9ACTN</name>
<dbReference type="SUPFAM" id="SSF55781">
    <property type="entry name" value="GAF domain-like"/>
    <property type="match status" value="1"/>
</dbReference>
<feature type="domain" description="IclR-ED" evidence="2">
    <location>
        <begin position="1"/>
        <end position="147"/>
    </location>
</feature>
<feature type="region of interest" description="Disordered" evidence="1">
    <location>
        <begin position="147"/>
        <end position="174"/>
    </location>
</feature>
<dbReference type="PROSITE" id="PS51078">
    <property type="entry name" value="ICLR_ED"/>
    <property type="match status" value="1"/>
</dbReference>
<evidence type="ECO:0000313" key="4">
    <source>
        <dbReference type="EMBL" id="MDX3022686.1"/>
    </source>
</evidence>
<gene>
    <name evidence="3" type="ORF">PV399_16610</name>
    <name evidence="4" type="ORF">PV666_33115</name>
</gene>
<dbReference type="PANTHER" id="PTHR30136:SF24">
    <property type="entry name" value="HTH-TYPE TRANSCRIPTIONAL REPRESSOR ALLR"/>
    <property type="match status" value="1"/>
</dbReference>
<keyword evidence="5" id="KW-1185">Reference proteome</keyword>
<dbReference type="GO" id="GO:0003677">
    <property type="term" value="F:DNA binding"/>
    <property type="evidence" value="ECO:0007669"/>
    <property type="project" value="TreeGrafter"/>
</dbReference>
<evidence type="ECO:0000313" key="6">
    <source>
        <dbReference type="Proteomes" id="UP001282288"/>
    </source>
</evidence>
<dbReference type="GO" id="GO:0003700">
    <property type="term" value="F:DNA-binding transcription factor activity"/>
    <property type="evidence" value="ECO:0007669"/>
    <property type="project" value="TreeGrafter"/>
</dbReference>
<evidence type="ECO:0000259" key="2">
    <source>
        <dbReference type="PROSITE" id="PS51078"/>
    </source>
</evidence>
<dbReference type="GO" id="GO:0045892">
    <property type="term" value="P:negative regulation of DNA-templated transcription"/>
    <property type="evidence" value="ECO:0007669"/>
    <property type="project" value="TreeGrafter"/>
</dbReference>
<dbReference type="Proteomes" id="UP001272987">
    <property type="component" value="Unassembled WGS sequence"/>
</dbReference>
<dbReference type="RefSeq" id="WP_010352883.1">
    <property type="nucleotide sequence ID" value="NZ_JARAWC010000011.1"/>
</dbReference>